<sequence>MAFPVSLPRDIPLATVTQPAKTLWVIELHNGSDNRLTHDLIGKAFLPALDEVERCWRRQWREAQRAEGEDGGRGAVIIVGNRKQDKFFGNGLDFASALKDPLFFVKLFDPMIHRLLTFPIPTIAALNGHTFAGSFALALACDYRVMTDGCARNAWLCMNEVHIGGTLSFQFGTLVKAKVTDAQTARKVVLEGHRFTPPEALACGLVDHLVQGDTEAVLQKAREVASAVSVHAQAGAWGLIRSHVYGESVQAFGRSSEYPVKTVALDDMVAKSRL</sequence>
<evidence type="ECO:0000313" key="2">
    <source>
        <dbReference type="Proteomes" id="UP000703269"/>
    </source>
</evidence>
<dbReference type="PANTHER" id="PTHR11941:SF75">
    <property type="entry name" value="ENOYL-COA HYDRATASE_ISOMERASE FAMILY PROTEIN"/>
    <property type="match status" value="1"/>
</dbReference>
<dbReference type="GO" id="GO:0005777">
    <property type="term" value="C:peroxisome"/>
    <property type="evidence" value="ECO:0007669"/>
    <property type="project" value="TreeGrafter"/>
</dbReference>
<accession>A0A9P3GG13</accession>
<dbReference type="AlphaFoldDB" id="A0A9P3GG13"/>
<dbReference type="PANTHER" id="PTHR11941">
    <property type="entry name" value="ENOYL-COA HYDRATASE-RELATED"/>
    <property type="match status" value="1"/>
</dbReference>
<protein>
    <submittedName>
        <fullName evidence="1">ClpP/crotonase-like domain-containing protein</fullName>
    </submittedName>
</protein>
<dbReference type="Gene3D" id="3.90.226.10">
    <property type="entry name" value="2-enoyl-CoA Hydratase, Chain A, domain 1"/>
    <property type="match status" value="1"/>
</dbReference>
<name>A0A9P3GG13_9APHY</name>
<dbReference type="Proteomes" id="UP000703269">
    <property type="component" value="Unassembled WGS sequence"/>
</dbReference>
<gene>
    <name evidence="1" type="ORF">PsYK624_104350</name>
</gene>
<dbReference type="Pfam" id="PF00378">
    <property type="entry name" value="ECH_1"/>
    <property type="match status" value="1"/>
</dbReference>
<dbReference type="EMBL" id="BPQB01000038">
    <property type="protein sequence ID" value="GJE94266.1"/>
    <property type="molecule type" value="Genomic_DNA"/>
</dbReference>
<dbReference type="CDD" id="cd06558">
    <property type="entry name" value="crotonase-like"/>
    <property type="match status" value="1"/>
</dbReference>
<organism evidence="1 2">
    <name type="scientific">Phanerochaete sordida</name>
    <dbReference type="NCBI Taxonomy" id="48140"/>
    <lineage>
        <taxon>Eukaryota</taxon>
        <taxon>Fungi</taxon>
        <taxon>Dikarya</taxon>
        <taxon>Basidiomycota</taxon>
        <taxon>Agaricomycotina</taxon>
        <taxon>Agaricomycetes</taxon>
        <taxon>Polyporales</taxon>
        <taxon>Phanerochaetaceae</taxon>
        <taxon>Phanerochaete</taxon>
    </lineage>
</organism>
<keyword evidence="2" id="KW-1185">Reference proteome</keyword>
<dbReference type="GO" id="GO:0004165">
    <property type="term" value="F:delta(3)-delta(2)-enoyl-CoA isomerase activity"/>
    <property type="evidence" value="ECO:0007669"/>
    <property type="project" value="TreeGrafter"/>
</dbReference>
<dbReference type="InterPro" id="IPR001753">
    <property type="entry name" value="Enoyl-CoA_hydra/iso"/>
</dbReference>
<proteinExistence type="predicted"/>
<comment type="caution">
    <text evidence="1">The sequence shown here is derived from an EMBL/GenBank/DDBJ whole genome shotgun (WGS) entry which is preliminary data.</text>
</comment>
<dbReference type="OrthoDB" id="1696280at2759"/>
<dbReference type="GO" id="GO:0006635">
    <property type="term" value="P:fatty acid beta-oxidation"/>
    <property type="evidence" value="ECO:0007669"/>
    <property type="project" value="TreeGrafter"/>
</dbReference>
<dbReference type="SUPFAM" id="SSF52096">
    <property type="entry name" value="ClpP/crotonase"/>
    <property type="match status" value="1"/>
</dbReference>
<reference evidence="1 2" key="1">
    <citation type="submission" date="2021-08" db="EMBL/GenBank/DDBJ databases">
        <title>Draft Genome Sequence of Phanerochaete sordida strain YK-624.</title>
        <authorList>
            <person name="Mori T."/>
            <person name="Dohra H."/>
            <person name="Suzuki T."/>
            <person name="Kawagishi H."/>
            <person name="Hirai H."/>
        </authorList>
    </citation>
    <scope>NUCLEOTIDE SEQUENCE [LARGE SCALE GENOMIC DNA]</scope>
    <source>
        <strain evidence="1 2">YK-624</strain>
    </source>
</reference>
<evidence type="ECO:0000313" key="1">
    <source>
        <dbReference type="EMBL" id="GJE94266.1"/>
    </source>
</evidence>
<dbReference type="InterPro" id="IPR029045">
    <property type="entry name" value="ClpP/crotonase-like_dom_sf"/>
</dbReference>